<dbReference type="InterPro" id="IPR052221">
    <property type="entry name" value="SLC35F_Transporter"/>
</dbReference>
<dbReference type="AlphaFoldDB" id="A0A4Y7I9U7"/>
<evidence type="ECO:0000256" key="2">
    <source>
        <dbReference type="ARBA" id="ARBA00007863"/>
    </source>
</evidence>
<keyword evidence="5 7" id="KW-1133">Transmembrane helix</keyword>
<keyword evidence="3" id="KW-0813">Transport</keyword>
<feature type="transmembrane region" description="Helical" evidence="7">
    <location>
        <begin position="12"/>
        <end position="31"/>
    </location>
</feature>
<dbReference type="GO" id="GO:0022857">
    <property type="term" value="F:transmembrane transporter activity"/>
    <property type="evidence" value="ECO:0007669"/>
    <property type="project" value="InterPro"/>
</dbReference>
<evidence type="ECO:0000313" key="8">
    <source>
        <dbReference type="EMBL" id="RZC44411.1"/>
    </source>
</evidence>
<evidence type="ECO:0000256" key="3">
    <source>
        <dbReference type="ARBA" id="ARBA00022448"/>
    </source>
</evidence>
<organism evidence="8 9">
    <name type="scientific">Papaver somniferum</name>
    <name type="common">Opium poppy</name>
    <dbReference type="NCBI Taxonomy" id="3469"/>
    <lineage>
        <taxon>Eukaryota</taxon>
        <taxon>Viridiplantae</taxon>
        <taxon>Streptophyta</taxon>
        <taxon>Embryophyta</taxon>
        <taxon>Tracheophyta</taxon>
        <taxon>Spermatophyta</taxon>
        <taxon>Magnoliopsida</taxon>
        <taxon>Ranunculales</taxon>
        <taxon>Papaveraceae</taxon>
        <taxon>Papaveroideae</taxon>
        <taxon>Papaver</taxon>
    </lineage>
</organism>
<evidence type="ECO:0000313" key="9">
    <source>
        <dbReference type="Proteomes" id="UP000316621"/>
    </source>
</evidence>
<dbReference type="GO" id="GO:0016020">
    <property type="term" value="C:membrane"/>
    <property type="evidence" value="ECO:0007669"/>
    <property type="project" value="UniProtKB-SubCell"/>
</dbReference>
<dbReference type="PANTHER" id="PTHR14233">
    <property type="entry name" value="DUF914-RELATED"/>
    <property type="match status" value="1"/>
</dbReference>
<name>A0A4Y7I9U7_PAPSO</name>
<reference evidence="8 9" key="1">
    <citation type="journal article" date="2018" name="Science">
        <title>The opium poppy genome and morphinan production.</title>
        <authorList>
            <person name="Guo L."/>
            <person name="Winzer T."/>
            <person name="Yang X."/>
            <person name="Li Y."/>
            <person name="Ning Z."/>
            <person name="He Z."/>
            <person name="Teodor R."/>
            <person name="Lu Y."/>
            <person name="Bowser T.A."/>
            <person name="Graham I.A."/>
            <person name="Ye K."/>
        </authorList>
    </citation>
    <scope>NUCLEOTIDE SEQUENCE [LARGE SCALE GENOMIC DNA]</scope>
    <source>
        <strain evidence="9">cv. HN1</strain>
        <tissue evidence="8">Leaves</tissue>
    </source>
</reference>
<evidence type="ECO:0000256" key="7">
    <source>
        <dbReference type="SAM" id="Phobius"/>
    </source>
</evidence>
<evidence type="ECO:0000256" key="4">
    <source>
        <dbReference type="ARBA" id="ARBA00022692"/>
    </source>
</evidence>
<protein>
    <submittedName>
        <fullName evidence="8">Uncharacterized protein</fullName>
    </submittedName>
</protein>
<dbReference type="Gramene" id="RZC44411">
    <property type="protein sequence ID" value="RZC44411"/>
    <property type="gene ID" value="C5167_037370"/>
</dbReference>
<accession>A0A4Y7I9U7</accession>
<sequence>MSDQGISVFVDYECQFFGAAICVVGLCLMLLSDSDGSGSSGGSAPLLGDALVIAGTLGCALSNVGEIAGYISIFTKQIPFFRSLGENHKEHEIGIPKCRDKVANLTLDTAEHTTGILRSLLSTQGTLD</sequence>
<evidence type="ECO:0000256" key="1">
    <source>
        <dbReference type="ARBA" id="ARBA00004141"/>
    </source>
</evidence>
<proteinExistence type="inferred from homology"/>
<dbReference type="EMBL" id="CM010715">
    <property type="protein sequence ID" value="RZC44411.1"/>
    <property type="molecule type" value="Genomic_DNA"/>
</dbReference>
<dbReference type="Pfam" id="PF06027">
    <property type="entry name" value="SLC35F"/>
    <property type="match status" value="1"/>
</dbReference>
<comment type="similarity">
    <text evidence="2">Belongs to the SLC35F solute transporter family.</text>
</comment>
<dbReference type="Proteomes" id="UP000316621">
    <property type="component" value="Chromosome 1"/>
</dbReference>
<keyword evidence="4 7" id="KW-0812">Transmembrane</keyword>
<feature type="transmembrane region" description="Helical" evidence="7">
    <location>
        <begin position="51"/>
        <end position="73"/>
    </location>
</feature>
<evidence type="ECO:0000256" key="5">
    <source>
        <dbReference type="ARBA" id="ARBA00022989"/>
    </source>
</evidence>
<gene>
    <name evidence="8" type="ORF">C5167_037370</name>
</gene>
<keyword evidence="9" id="KW-1185">Reference proteome</keyword>
<keyword evidence="6 7" id="KW-0472">Membrane</keyword>
<dbReference type="PANTHER" id="PTHR14233:SF18">
    <property type="entry name" value="OS05G0444300 PROTEIN"/>
    <property type="match status" value="1"/>
</dbReference>
<dbReference type="InterPro" id="IPR009262">
    <property type="entry name" value="SLC35_F1/F2/F6"/>
</dbReference>
<comment type="subcellular location">
    <subcellularLocation>
        <location evidence="1">Membrane</location>
        <topology evidence="1">Multi-pass membrane protein</topology>
    </subcellularLocation>
</comment>
<evidence type="ECO:0000256" key="6">
    <source>
        <dbReference type="ARBA" id="ARBA00023136"/>
    </source>
</evidence>